<keyword evidence="2" id="KW-1185">Reference proteome</keyword>
<accession>A0ABX1YCF4</accession>
<dbReference type="Proteomes" id="UP000596857">
    <property type="component" value="Unassembled WGS sequence"/>
</dbReference>
<dbReference type="InterPro" id="IPR043519">
    <property type="entry name" value="NT_sf"/>
</dbReference>
<dbReference type="RefSeq" id="WP_171716688.1">
    <property type="nucleotide sequence ID" value="NZ_WHOB01000020.1"/>
</dbReference>
<reference evidence="1 2" key="1">
    <citation type="submission" date="2019-10" db="EMBL/GenBank/DDBJ databases">
        <title>Description of Paenibacillus terricola sp. nov.</title>
        <authorList>
            <person name="Carlier A."/>
            <person name="Qi S."/>
        </authorList>
    </citation>
    <scope>NUCLEOTIDE SEQUENCE [LARGE SCALE GENOMIC DNA]</scope>
    <source>
        <strain evidence="1 2">LMG 31459</strain>
    </source>
</reference>
<comment type="caution">
    <text evidence="1">The sequence shown here is derived from an EMBL/GenBank/DDBJ whole genome shotgun (WGS) entry which is preliminary data.</text>
</comment>
<dbReference type="SUPFAM" id="SSF81301">
    <property type="entry name" value="Nucleotidyltransferase"/>
    <property type="match status" value="1"/>
</dbReference>
<dbReference type="EMBL" id="WHOB01000020">
    <property type="protein sequence ID" value="NOU78658.1"/>
    <property type="molecule type" value="Genomic_DNA"/>
</dbReference>
<proteinExistence type="predicted"/>
<evidence type="ECO:0000313" key="1">
    <source>
        <dbReference type="EMBL" id="NOU78658.1"/>
    </source>
</evidence>
<name>A0ABX1YCF4_9BACL</name>
<gene>
    <name evidence="1" type="ORF">GC101_07155</name>
</gene>
<evidence type="ECO:0008006" key="3">
    <source>
        <dbReference type="Google" id="ProtNLM"/>
    </source>
</evidence>
<evidence type="ECO:0000313" key="2">
    <source>
        <dbReference type="Proteomes" id="UP000596857"/>
    </source>
</evidence>
<protein>
    <recommendedName>
        <fullName evidence="3">Ankyrin</fullName>
    </recommendedName>
</protein>
<sequence length="205" mass="22706">MTGSGIPYALETALGSIVEDLEFYGLGKPPVWLLGGSCGLLLHGAQLAVPPRDIDVYCDLKDTWQLHQSLLRYAVSPPEEDFSGSCYSLRALYFMGEAKVELVGGFRMGSGEWQYSVDAGMLQQYAPVRNYEGIGLVRLMPVVHELIFNLLRGRDGRCQAIAGLIKQDMAAHLPLLYQLIQENHLEDHLQAKLEALLEISTSIEI</sequence>
<dbReference type="Gene3D" id="3.30.460.40">
    <property type="match status" value="1"/>
</dbReference>
<organism evidence="1 2">
    <name type="scientific">Paenibacillus phytohabitans</name>
    <dbReference type="NCBI Taxonomy" id="2654978"/>
    <lineage>
        <taxon>Bacteria</taxon>
        <taxon>Bacillati</taxon>
        <taxon>Bacillota</taxon>
        <taxon>Bacilli</taxon>
        <taxon>Bacillales</taxon>
        <taxon>Paenibacillaceae</taxon>
        <taxon>Paenibacillus</taxon>
    </lineage>
</organism>